<evidence type="ECO:0000259" key="11">
    <source>
        <dbReference type="Pfam" id="PF00133"/>
    </source>
</evidence>
<evidence type="ECO:0000256" key="7">
    <source>
        <dbReference type="ARBA" id="ARBA00023146"/>
    </source>
</evidence>
<name>A0A1J5G9Z9_9BACT</name>
<protein>
    <recommendedName>
        <fullName evidence="9">Leucine--tRNA ligase</fullName>
        <ecNumber evidence="9">6.1.1.4</ecNumber>
    </recommendedName>
    <alternativeName>
        <fullName evidence="9">Leucyl-tRNA synthetase</fullName>
        <shortName evidence="9">LeuRS</shortName>
    </alternativeName>
</protein>
<evidence type="ECO:0000256" key="8">
    <source>
        <dbReference type="ARBA" id="ARBA00047469"/>
    </source>
</evidence>
<evidence type="ECO:0000256" key="6">
    <source>
        <dbReference type="ARBA" id="ARBA00022917"/>
    </source>
</evidence>
<keyword evidence="2 9" id="KW-0963">Cytoplasm</keyword>
<feature type="short sequence motif" description="'KMSKS' region" evidence="9">
    <location>
        <begin position="577"/>
        <end position="581"/>
    </location>
</feature>
<evidence type="ECO:0000256" key="4">
    <source>
        <dbReference type="ARBA" id="ARBA00022741"/>
    </source>
</evidence>
<dbReference type="Pfam" id="PF00133">
    <property type="entry name" value="tRNA-synt_1"/>
    <property type="match status" value="2"/>
</dbReference>
<proteinExistence type="inferred from homology"/>
<accession>A0A1J5G9Z9</accession>
<sequence>MSEKYDHLKIEKKWQDEWESAGMYQADNNSDKPKKYVLDMFPYPSGDGLHLGHVENYTATCIYSRYLRMNGFNVMHPIGWDSFGLPSENYAIKTGVPPDKSTHRNINNFIAQMKGLGFSSDWTREIDTSSPEYYRWTQWFFLLLYKNGLAYKKKAKVNWCESCKTVLANEQAENGVCERCKNEVIQKDLDQWFFKITDYADELIDDLGKVDWPSSTISAQRNWIGRSEGTEFKMEIPEVKESIAVYTTRIDTVFGMTYVVLAPEHPLIQKLRATAKNNDEIDAYIKETSKKTELERTELAKEKTGVKLEGISAVNPFTNESVPVFIAGYVLSNYGTGAVMAVPAHDERDFEFAKKYNLSILPSIDGFGGVEAYIKDGTLINSGKFSGLPSFLAREEMSIWLESKKLGFKKVNYRLRDWLVSRQRYWGAPIPIIYCDECGEVPVQEENLPVLLPTDVDFRPTGESPLKYSKTFNDVVCPTCKKPARREADTMDTFVCSSWYYFRFADPKNNKEFASREAIEKWLPVDMYMGGAEHTVLHLMYARFFTKVLKKLGYINFDEPFTKLLHQGMILAEDGRKMSKSLGNVINPNEIVSEYGADTLRIHEMFLGPIEDMKAWKSETIIGPRRFLERVWKLKDKVSNNAEIKEEAIIHKTIQKVGEDIEEFSFNTAISAMMILVNEIEKLKAIPKSAYETLLLLLAPFAPHITEDLWHEVGNKESIHIAKWPVFDASKCVANEVTIAIQVGGKLRDTIVLPADTSEDALKELALAREAIVKWVDGNTIRKIIYVKGRLINIVVGD</sequence>
<evidence type="ECO:0000256" key="5">
    <source>
        <dbReference type="ARBA" id="ARBA00022840"/>
    </source>
</evidence>
<comment type="catalytic activity">
    <reaction evidence="8 9">
        <text>tRNA(Leu) + L-leucine + ATP = L-leucyl-tRNA(Leu) + AMP + diphosphate</text>
        <dbReference type="Rhea" id="RHEA:11688"/>
        <dbReference type="Rhea" id="RHEA-COMP:9613"/>
        <dbReference type="Rhea" id="RHEA-COMP:9622"/>
        <dbReference type="ChEBI" id="CHEBI:30616"/>
        <dbReference type="ChEBI" id="CHEBI:33019"/>
        <dbReference type="ChEBI" id="CHEBI:57427"/>
        <dbReference type="ChEBI" id="CHEBI:78442"/>
        <dbReference type="ChEBI" id="CHEBI:78494"/>
        <dbReference type="ChEBI" id="CHEBI:456215"/>
        <dbReference type="EC" id="6.1.1.4"/>
    </reaction>
</comment>
<dbReference type="InterPro" id="IPR013155">
    <property type="entry name" value="M/V/L/I-tRNA-synth_anticd-bd"/>
</dbReference>
<feature type="domain" description="Leucyl-tRNA synthetase editing" evidence="13">
    <location>
        <begin position="221"/>
        <end position="398"/>
    </location>
</feature>
<dbReference type="SUPFAM" id="SSF47323">
    <property type="entry name" value="Anticodon-binding domain of a subclass of class I aminoacyl-tRNA synthetases"/>
    <property type="match status" value="1"/>
</dbReference>
<dbReference type="PRINTS" id="PR00985">
    <property type="entry name" value="TRNASYNTHLEU"/>
</dbReference>
<dbReference type="Gene3D" id="3.40.50.620">
    <property type="entry name" value="HUPs"/>
    <property type="match status" value="2"/>
</dbReference>
<keyword evidence="7 9" id="KW-0030">Aminoacyl-tRNA synthetase</keyword>
<dbReference type="FunFam" id="3.10.20.590:FF:000001">
    <property type="entry name" value="Leucine--tRNA ligase"/>
    <property type="match status" value="1"/>
</dbReference>
<dbReference type="FunFam" id="3.40.50.620:FF:000003">
    <property type="entry name" value="Leucine--tRNA ligase"/>
    <property type="match status" value="1"/>
</dbReference>
<comment type="caution">
    <text evidence="14">The sequence shown here is derived from an EMBL/GenBank/DDBJ whole genome shotgun (WGS) entry which is preliminary data.</text>
</comment>
<evidence type="ECO:0000259" key="12">
    <source>
        <dbReference type="Pfam" id="PF08264"/>
    </source>
</evidence>
<dbReference type="SUPFAM" id="SSF50677">
    <property type="entry name" value="ValRS/IleRS/LeuRS editing domain"/>
    <property type="match status" value="1"/>
</dbReference>
<dbReference type="InterPro" id="IPR002302">
    <property type="entry name" value="Leu-tRNA-ligase"/>
</dbReference>
<dbReference type="PANTHER" id="PTHR43740:SF2">
    <property type="entry name" value="LEUCINE--TRNA LIGASE, MITOCHONDRIAL"/>
    <property type="match status" value="1"/>
</dbReference>
<dbReference type="InterPro" id="IPR009008">
    <property type="entry name" value="Val/Leu/Ile-tRNA-synth_edit"/>
</dbReference>
<comment type="subcellular location">
    <subcellularLocation>
        <location evidence="9">Cytoplasm</location>
    </subcellularLocation>
</comment>
<dbReference type="Proteomes" id="UP000182059">
    <property type="component" value="Unassembled WGS sequence"/>
</dbReference>
<evidence type="ECO:0000256" key="10">
    <source>
        <dbReference type="RuleBase" id="RU363035"/>
    </source>
</evidence>
<dbReference type="FunFam" id="1.10.730.10:FF:000002">
    <property type="entry name" value="Leucine--tRNA ligase"/>
    <property type="match status" value="1"/>
</dbReference>
<comment type="similarity">
    <text evidence="1 9 10">Belongs to the class-I aminoacyl-tRNA synthetase family.</text>
</comment>
<evidence type="ECO:0000259" key="13">
    <source>
        <dbReference type="Pfam" id="PF13603"/>
    </source>
</evidence>
<evidence type="ECO:0000313" key="14">
    <source>
        <dbReference type="EMBL" id="OIP66458.1"/>
    </source>
</evidence>
<dbReference type="CDD" id="cd07958">
    <property type="entry name" value="Anticodon_Ia_Leu_BEm"/>
    <property type="match status" value="1"/>
</dbReference>
<keyword evidence="4 9" id="KW-0547">Nucleotide-binding</keyword>
<dbReference type="CDD" id="cd00812">
    <property type="entry name" value="LeuRS_core"/>
    <property type="match status" value="1"/>
</dbReference>
<comment type="caution">
    <text evidence="9">Lacks conserved residue(s) required for the propagation of feature annotation.</text>
</comment>
<dbReference type="Pfam" id="PF08264">
    <property type="entry name" value="Anticodon_1"/>
    <property type="match status" value="1"/>
</dbReference>
<dbReference type="NCBIfam" id="TIGR00396">
    <property type="entry name" value="leuS_bact"/>
    <property type="match status" value="1"/>
</dbReference>
<evidence type="ECO:0000256" key="1">
    <source>
        <dbReference type="ARBA" id="ARBA00005594"/>
    </source>
</evidence>
<keyword evidence="6 9" id="KW-0648">Protein biosynthesis</keyword>
<keyword evidence="5 9" id="KW-0067">ATP-binding</keyword>
<evidence type="ECO:0000256" key="2">
    <source>
        <dbReference type="ARBA" id="ARBA00022490"/>
    </source>
</evidence>
<dbReference type="AlphaFoldDB" id="A0A1J5G9Z9"/>
<dbReference type="InterPro" id="IPR014729">
    <property type="entry name" value="Rossmann-like_a/b/a_fold"/>
</dbReference>
<gene>
    <name evidence="9" type="primary">leuS</name>
    <name evidence="14" type="ORF">AUK15_00465</name>
</gene>
<dbReference type="PANTHER" id="PTHR43740">
    <property type="entry name" value="LEUCYL-TRNA SYNTHETASE"/>
    <property type="match status" value="1"/>
</dbReference>
<dbReference type="HAMAP" id="MF_00049_B">
    <property type="entry name" value="Leu_tRNA_synth_B"/>
    <property type="match status" value="1"/>
</dbReference>
<dbReference type="GO" id="GO:0004823">
    <property type="term" value="F:leucine-tRNA ligase activity"/>
    <property type="evidence" value="ECO:0007669"/>
    <property type="project" value="UniProtKB-UniRule"/>
</dbReference>
<dbReference type="GO" id="GO:0002161">
    <property type="term" value="F:aminoacyl-tRNA deacylase activity"/>
    <property type="evidence" value="ECO:0007669"/>
    <property type="project" value="InterPro"/>
</dbReference>
<dbReference type="SUPFAM" id="SSF52374">
    <property type="entry name" value="Nucleotidylyl transferase"/>
    <property type="match status" value="1"/>
</dbReference>
<feature type="binding site" evidence="9">
    <location>
        <position position="580"/>
    </location>
    <ligand>
        <name>ATP</name>
        <dbReference type="ChEBI" id="CHEBI:30616"/>
    </ligand>
</feature>
<dbReference type="GO" id="GO:0006429">
    <property type="term" value="P:leucyl-tRNA aminoacylation"/>
    <property type="evidence" value="ECO:0007669"/>
    <property type="project" value="UniProtKB-UniRule"/>
</dbReference>
<reference evidence="14 15" key="1">
    <citation type="journal article" date="2016" name="Environ. Microbiol.">
        <title>Genomic resolution of a cold subsurface aquifer community provides metabolic insights for novel microbes adapted to high CO concentrations.</title>
        <authorList>
            <person name="Probst A.J."/>
            <person name="Castelle C.J."/>
            <person name="Singh A."/>
            <person name="Brown C.T."/>
            <person name="Anantharaman K."/>
            <person name="Sharon I."/>
            <person name="Hug L.A."/>
            <person name="Burstein D."/>
            <person name="Emerson J.B."/>
            <person name="Thomas B.C."/>
            <person name="Banfield J.F."/>
        </authorList>
    </citation>
    <scope>NUCLEOTIDE SEQUENCE [LARGE SCALE GENOMIC DNA]</scope>
    <source>
        <strain evidence="14">CG2_30_43_9</strain>
    </source>
</reference>
<dbReference type="InterPro" id="IPR009080">
    <property type="entry name" value="tRNAsynth_Ia_anticodon-bd"/>
</dbReference>
<dbReference type="GO" id="GO:0005829">
    <property type="term" value="C:cytosol"/>
    <property type="evidence" value="ECO:0007669"/>
    <property type="project" value="TreeGrafter"/>
</dbReference>
<keyword evidence="3 9" id="KW-0436">Ligase</keyword>
<dbReference type="GO" id="GO:0005524">
    <property type="term" value="F:ATP binding"/>
    <property type="evidence" value="ECO:0007669"/>
    <property type="project" value="UniProtKB-UniRule"/>
</dbReference>
<dbReference type="EC" id="6.1.1.4" evidence="9"/>
<dbReference type="InterPro" id="IPR025709">
    <property type="entry name" value="Leu_tRNA-synth_edit"/>
</dbReference>
<feature type="domain" description="Methionyl/Valyl/Leucyl/Isoleucyl-tRNA synthetase anticodon-binding" evidence="12">
    <location>
        <begin position="650"/>
        <end position="760"/>
    </location>
</feature>
<dbReference type="EMBL" id="MNYX01000010">
    <property type="protein sequence ID" value="OIP66458.1"/>
    <property type="molecule type" value="Genomic_DNA"/>
</dbReference>
<organism evidence="14 15">
    <name type="scientific">Candidatus Nomurabacteria bacterium CG2_30_43_9</name>
    <dbReference type="NCBI Taxonomy" id="1805283"/>
    <lineage>
        <taxon>Bacteria</taxon>
        <taxon>Candidatus Nomuraibacteriota</taxon>
    </lineage>
</organism>
<evidence type="ECO:0000256" key="3">
    <source>
        <dbReference type="ARBA" id="ARBA00022598"/>
    </source>
</evidence>
<dbReference type="InterPro" id="IPR002300">
    <property type="entry name" value="aa-tRNA-synth_Ia"/>
</dbReference>
<dbReference type="FunFam" id="3.40.50.620:FF:000056">
    <property type="entry name" value="Leucine--tRNA ligase"/>
    <property type="match status" value="1"/>
</dbReference>
<dbReference type="InterPro" id="IPR001412">
    <property type="entry name" value="aa-tRNA-synth_I_CS"/>
</dbReference>
<evidence type="ECO:0000313" key="15">
    <source>
        <dbReference type="Proteomes" id="UP000182059"/>
    </source>
</evidence>
<evidence type="ECO:0000256" key="9">
    <source>
        <dbReference type="HAMAP-Rule" id="MF_00049"/>
    </source>
</evidence>
<feature type="domain" description="Aminoacyl-tRNA synthetase class Ia" evidence="11">
    <location>
        <begin position="13"/>
        <end position="216"/>
    </location>
</feature>
<dbReference type="Pfam" id="PF13603">
    <property type="entry name" value="tRNA-synt_1_2"/>
    <property type="match status" value="1"/>
</dbReference>
<dbReference type="PROSITE" id="PS00178">
    <property type="entry name" value="AA_TRNA_LIGASE_I"/>
    <property type="match status" value="1"/>
</dbReference>
<feature type="domain" description="Aminoacyl-tRNA synthetase class Ia" evidence="11">
    <location>
        <begin position="401"/>
        <end position="603"/>
    </location>
</feature>
<dbReference type="Gene3D" id="1.10.730.10">
    <property type="entry name" value="Isoleucyl-tRNA Synthetase, Domain 1"/>
    <property type="match status" value="1"/>
</dbReference>